<dbReference type="AlphaFoldDB" id="A0A183G2F9"/>
<organism evidence="2 3">
    <name type="scientific">Heligmosomoides polygyrus</name>
    <name type="common">Parasitic roundworm</name>
    <dbReference type="NCBI Taxonomy" id="6339"/>
    <lineage>
        <taxon>Eukaryota</taxon>
        <taxon>Metazoa</taxon>
        <taxon>Ecdysozoa</taxon>
        <taxon>Nematoda</taxon>
        <taxon>Chromadorea</taxon>
        <taxon>Rhabditida</taxon>
        <taxon>Rhabditina</taxon>
        <taxon>Rhabditomorpha</taxon>
        <taxon>Strongyloidea</taxon>
        <taxon>Heligmosomidae</taxon>
        <taxon>Heligmosomoides</taxon>
    </lineage>
</organism>
<reference evidence="1 2" key="1">
    <citation type="submission" date="2018-11" db="EMBL/GenBank/DDBJ databases">
        <authorList>
            <consortium name="Pathogen Informatics"/>
        </authorList>
    </citation>
    <scope>NUCLEOTIDE SEQUENCE [LARGE SCALE GENOMIC DNA]</scope>
</reference>
<sequence>MRDVLLDPLLCQEALPERDLVCFRLSKCGCPLGGGGQRSSSTCMGIRRLIHSTSSFSCRNGSIKPAILVTATTSITPDCPRSFVAGFIPFVLVDAYRNQGRIDRLTRLT</sequence>
<evidence type="ECO:0000313" key="3">
    <source>
        <dbReference type="WBParaSite" id="HPBE_0001547801-mRNA-1"/>
    </source>
</evidence>
<dbReference type="WBParaSite" id="HPBE_0001547801-mRNA-1">
    <property type="protein sequence ID" value="HPBE_0001547801-mRNA-1"/>
    <property type="gene ID" value="HPBE_0001547801"/>
</dbReference>
<protein>
    <submittedName>
        <fullName evidence="1 3">Uncharacterized protein</fullName>
    </submittedName>
</protein>
<accession>A0A3P7ZM53</accession>
<dbReference type="Proteomes" id="UP000050761">
    <property type="component" value="Unassembled WGS sequence"/>
</dbReference>
<proteinExistence type="predicted"/>
<dbReference type="EMBL" id="UZAH01028874">
    <property type="protein sequence ID" value="VDP02897.1"/>
    <property type="molecule type" value="Genomic_DNA"/>
</dbReference>
<gene>
    <name evidence="1" type="ORF">HPBE_LOCUS15477</name>
</gene>
<reference evidence="3" key="2">
    <citation type="submission" date="2019-09" db="UniProtKB">
        <authorList>
            <consortium name="WormBaseParasite"/>
        </authorList>
    </citation>
    <scope>IDENTIFICATION</scope>
</reference>
<keyword evidence="2" id="KW-1185">Reference proteome</keyword>
<evidence type="ECO:0000313" key="2">
    <source>
        <dbReference type="Proteomes" id="UP000050761"/>
    </source>
</evidence>
<name>A0A183G2F9_HELPZ</name>
<evidence type="ECO:0000313" key="1">
    <source>
        <dbReference type="EMBL" id="VDP02897.1"/>
    </source>
</evidence>
<accession>A0A183G2F9</accession>